<reference evidence="1 2" key="1">
    <citation type="journal article" date="2018" name="Sci. Rep.">
        <title>Comparative genomics provides insights into the lifestyle and reveals functional heterogeneity of dark septate endophytic fungi.</title>
        <authorList>
            <person name="Knapp D.G."/>
            <person name="Nemeth J.B."/>
            <person name="Barry K."/>
            <person name="Hainaut M."/>
            <person name="Henrissat B."/>
            <person name="Johnson J."/>
            <person name="Kuo A."/>
            <person name="Lim J.H.P."/>
            <person name="Lipzen A."/>
            <person name="Nolan M."/>
            <person name="Ohm R.A."/>
            <person name="Tamas L."/>
            <person name="Grigoriev I.V."/>
            <person name="Spatafora J.W."/>
            <person name="Nagy L.G."/>
            <person name="Kovacs G.M."/>
        </authorList>
    </citation>
    <scope>NUCLEOTIDE SEQUENCE [LARGE SCALE GENOMIC DNA]</scope>
    <source>
        <strain evidence="1 2">DSE2036</strain>
    </source>
</reference>
<sequence>MGNFPVYALAWGTSATFNDKNTIECKQRLNGKRQLEVQVVGRQRKLAAMFTQSSSYACIGPHLSDAATLRRMSNSDPPQSGLTSSTFCQPTFRAVQLISPSRSVFFLGFGATLRPYAEFLVADDIVKALGLLGPLLSEIIRFLGGLVVLRVWV</sequence>
<protein>
    <submittedName>
        <fullName evidence="1">Uncharacterized protein</fullName>
    </submittedName>
</protein>
<dbReference type="AlphaFoldDB" id="A0A2V1DTP5"/>
<dbReference type="EMBL" id="KZ805356">
    <property type="protein sequence ID" value="PVI01511.1"/>
    <property type="molecule type" value="Genomic_DNA"/>
</dbReference>
<accession>A0A2V1DTP5</accession>
<gene>
    <name evidence="1" type="ORF">DM02DRAFT_343334</name>
</gene>
<evidence type="ECO:0000313" key="2">
    <source>
        <dbReference type="Proteomes" id="UP000244855"/>
    </source>
</evidence>
<dbReference type="Proteomes" id="UP000244855">
    <property type="component" value="Unassembled WGS sequence"/>
</dbReference>
<organism evidence="1 2">
    <name type="scientific">Periconia macrospinosa</name>
    <dbReference type="NCBI Taxonomy" id="97972"/>
    <lineage>
        <taxon>Eukaryota</taxon>
        <taxon>Fungi</taxon>
        <taxon>Dikarya</taxon>
        <taxon>Ascomycota</taxon>
        <taxon>Pezizomycotina</taxon>
        <taxon>Dothideomycetes</taxon>
        <taxon>Pleosporomycetidae</taxon>
        <taxon>Pleosporales</taxon>
        <taxon>Massarineae</taxon>
        <taxon>Periconiaceae</taxon>
        <taxon>Periconia</taxon>
    </lineage>
</organism>
<keyword evidence="2" id="KW-1185">Reference proteome</keyword>
<name>A0A2V1DTP5_9PLEO</name>
<proteinExistence type="predicted"/>
<evidence type="ECO:0000313" key="1">
    <source>
        <dbReference type="EMBL" id="PVI01511.1"/>
    </source>
</evidence>